<dbReference type="OrthoDB" id="113784at2759"/>
<evidence type="ECO:0000256" key="10">
    <source>
        <dbReference type="SAM" id="MobiDB-lite"/>
    </source>
</evidence>
<dbReference type="PANTHER" id="PTHR42648:SF11">
    <property type="entry name" value="TRANSPOSON TY4-P GAG-POL POLYPROTEIN"/>
    <property type="match status" value="1"/>
</dbReference>
<dbReference type="GO" id="GO:0003887">
    <property type="term" value="F:DNA-directed DNA polymerase activity"/>
    <property type="evidence" value="ECO:0007669"/>
    <property type="project" value="UniProtKB-KW"/>
</dbReference>
<keyword evidence="3" id="KW-0255">Endonuclease</keyword>
<keyword evidence="8" id="KW-0548">Nucleotidyltransferase</keyword>
<evidence type="ECO:0000256" key="2">
    <source>
        <dbReference type="ARBA" id="ARBA00022723"/>
    </source>
</evidence>
<dbReference type="Proteomes" id="UP000198211">
    <property type="component" value="Unassembled WGS sequence"/>
</dbReference>
<dbReference type="STRING" id="4795.A0A225V9S7"/>
<protein>
    <submittedName>
        <fullName evidence="12">Gag-pol Polyprotein</fullName>
    </submittedName>
</protein>
<dbReference type="InterPro" id="IPR039537">
    <property type="entry name" value="Retrotran_Ty1/copia-like"/>
</dbReference>
<dbReference type="GO" id="GO:0006310">
    <property type="term" value="P:DNA recombination"/>
    <property type="evidence" value="ECO:0007669"/>
    <property type="project" value="UniProtKB-KW"/>
</dbReference>
<keyword evidence="5" id="KW-0460">Magnesium</keyword>
<gene>
    <name evidence="12" type="ORF">PHMEG_00026946</name>
</gene>
<evidence type="ECO:0000256" key="9">
    <source>
        <dbReference type="ARBA" id="ARBA00023172"/>
    </source>
</evidence>
<keyword evidence="6" id="KW-0229">DNA integration</keyword>
<comment type="caution">
    <text evidence="12">The sequence shown here is derived from an EMBL/GenBank/DDBJ whole genome shotgun (WGS) entry which is preliminary data.</text>
</comment>
<feature type="compositionally biased region" description="Low complexity" evidence="10">
    <location>
        <begin position="351"/>
        <end position="431"/>
    </location>
</feature>
<reference evidence="13" key="1">
    <citation type="submission" date="2017-03" db="EMBL/GenBank/DDBJ databases">
        <title>Phytopthora megakarya and P. palmivora, two closely related causual agents of cacao black pod achieved similar genome size and gene model numbers by different mechanisms.</title>
        <authorList>
            <person name="Ali S."/>
            <person name="Shao J."/>
            <person name="Larry D.J."/>
            <person name="Kronmiller B."/>
            <person name="Shen D."/>
            <person name="Strem M.D."/>
            <person name="Melnick R.L."/>
            <person name="Guiltinan M.J."/>
            <person name="Tyler B.M."/>
            <person name="Meinhardt L.W."/>
            <person name="Bailey B.A."/>
        </authorList>
    </citation>
    <scope>NUCLEOTIDE SEQUENCE [LARGE SCALE GENOMIC DNA]</scope>
    <source>
        <strain evidence="13">zdho120</strain>
    </source>
</reference>
<keyword evidence="7" id="KW-0695">RNA-directed DNA polymerase</keyword>
<feature type="domain" description="Integrase catalytic" evidence="11">
    <location>
        <begin position="59"/>
        <end position="222"/>
    </location>
</feature>
<dbReference type="SUPFAM" id="SSF53098">
    <property type="entry name" value="Ribonuclease H-like"/>
    <property type="match status" value="1"/>
</dbReference>
<evidence type="ECO:0000256" key="8">
    <source>
        <dbReference type="ARBA" id="ARBA00022932"/>
    </source>
</evidence>
<evidence type="ECO:0000256" key="3">
    <source>
        <dbReference type="ARBA" id="ARBA00022759"/>
    </source>
</evidence>
<dbReference type="EMBL" id="NBNE01006712">
    <property type="protein sequence ID" value="OWZ01628.1"/>
    <property type="molecule type" value="Genomic_DNA"/>
</dbReference>
<dbReference type="Gene3D" id="3.30.420.10">
    <property type="entry name" value="Ribonuclease H-like superfamily/Ribonuclease H"/>
    <property type="match status" value="1"/>
</dbReference>
<keyword evidence="8" id="KW-0808">Transferase</keyword>
<dbReference type="InterPro" id="IPR012337">
    <property type="entry name" value="RNaseH-like_sf"/>
</dbReference>
<keyword evidence="4" id="KW-0378">Hydrolase</keyword>
<keyword evidence="9" id="KW-0233">DNA recombination</keyword>
<dbReference type="GO" id="GO:0003676">
    <property type="term" value="F:nucleic acid binding"/>
    <property type="evidence" value="ECO:0007669"/>
    <property type="project" value="InterPro"/>
</dbReference>
<sequence>MLWHVKFAHLNVQALKQMVLKEMVDDLQSLKLDDFKQSLNCISCTMAKQRRMSYKRNNSRSTTCYDRLMSDVCSIGLETIGGNRYFQLILDEASRYKWCYLLEHKSEATRNMKNLILRLKKQHVINKVTFDRGGEFVNNNMKSFLTEHDIEFRPTNAYTPEENSLVERQNGILMNKVRAIREDTCLPESLWGEILMYVVEVDMNSTKALKDMTPYQKITGMKPVVQTSMGYRLLNLHTGELIERRDVSFREDITVDNNYLEKLLTKRYKGRQVVLPANIPFVHLPVNAVLETVHIPQRTTPVENQLVESDSEVAVRPQKLQRVASVDSSSDESEDVEFSGRFHDVADNENTSTSSSADAATSFSSGSNTSSCGSTSTSTSTRSSDGSSGSPLLSPRSSTSGSPAPSSSSTNGTANNHPLTPTRAPTTTTLRRSTRQHRQPTRYNPSWEMSCTLMTCILIGVVSELLNPTTVRQALASEHAMQWRAAMNVEYESLMKNMTWELVPRPRLDRQKGNM</sequence>
<evidence type="ECO:0000256" key="4">
    <source>
        <dbReference type="ARBA" id="ARBA00022801"/>
    </source>
</evidence>
<organism evidence="12 13">
    <name type="scientific">Phytophthora megakarya</name>
    <dbReference type="NCBI Taxonomy" id="4795"/>
    <lineage>
        <taxon>Eukaryota</taxon>
        <taxon>Sar</taxon>
        <taxon>Stramenopiles</taxon>
        <taxon>Oomycota</taxon>
        <taxon>Peronosporomycetes</taxon>
        <taxon>Peronosporales</taxon>
        <taxon>Peronosporaceae</taxon>
        <taxon>Phytophthora</taxon>
    </lineage>
</organism>
<dbReference type="GO" id="GO:0003964">
    <property type="term" value="F:RNA-directed DNA polymerase activity"/>
    <property type="evidence" value="ECO:0007669"/>
    <property type="project" value="UniProtKB-KW"/>
</dbReference>
<dbReference type="InterPro" id="IPR036397">
    <property type="entry name" value="RNaseH_sf"/>
</dbReference>
<proteinExistence type="predicted"/>
<keyword evidence="1" id="KW-0540">Nuclease</keyword>
<dbReference type="AlphaFoldDB" id="A0A225V9S7"/>
<keyword evidence="13" id="KW-1185">Reference proteome</keyword>
<dbReference type="GO" id="GO:0046872">
    <property type="term" value="F:metal ion binding"/>
    <property type="evidence" value="ECO:0007669"/>
    <property type="project" value="UniProtKB-KW"/>
</dbReference>
<accession>A0A225V9S7</accession>
<evidence type="ECO:0000259" key="11">
    <source>
        <dbReference type="PROSITE" id="PS50994"/>
    </source>
</evidence>
<name>A0A225V9S7_9STRA</name>
<evidence type="ECO:0000313" key="12">
    <source>
        <dbReference type="EMBL" id="OWZ01628.1"/>
    </source>
</evidence>
<evidence type="ECO:0000256" key="5">
    <source>
        <dbReference type="ARBA" id="ARBA00022842"/>
    </source>
</evidence>
<evidence type="ECO:0000313" key="13">
    <source>
        <dbReference type="Proteomes" id="UP000198211"/>
    </source>
</evidence>
<evidence type="ECO:0000256" key="1">
    <source>
        <dbReference type="ARBA" id="ARBA00022722"/>
    </source>
</evidence>
<dbReference type="GO" id="GO:0004519">
    <property type="term" value="F:endonuclease activity"/>
    <property type="evidence" value="ECO:0007669"/>
    <property type="project" value="UniProtKB-KW"/>
</dbReference>
<evidence type="ECO:0000256" key="7">
    <source>
        <dbReference type="ARBA" id="ARBA00022918"/>
    </source>
</evidence>
<dbReference type="GO" id="GO:0015074">
    <property type="term" value="P:DNA integration"/>
    <property type="evidence" value="ECO:0007669"/>
    <property type="project" value="UniProtKB-KW"/>
</dbReference>
<evidence type="ECO:0000256" key="6">
    <source>
        <dbReference type="ARBA" id="ARBA00022908"/>
    </source>
</evidence>
<dbReference type="PROSITE" id="PS50994">
    <property type="entry name" value="INTEGRASE"/>
    <property type="match status" value="1"/>
</dbReference>
<keyword evidence="2" id="KW-0479">Metal-binding</keyword>
<dbReference type="InterPro" id="IPR001584">
    <property type="entry name" value="Integrase_cat-core"/>
</dbReference>
<keyword evidence="8" id="KW-0239">DNA-directed DNA polymerase</keyword>
<feature type="region of interest" description="Disordered" evidence="10">
    <location>
        <begin position="306"/>
        <end position="444"/>
    </location>
</feature>
<dbReference type="GO" id="GO:0016787">
    <property type="term" value="F:hydrolase activity"/>
    <property type="evidence" value="ECO:0007669"/>
    <property type="project" value="UniProtKB-KW"/>
</dbReference>
<dbReference type="PANTHER" id="PTHR42648">
    <property type="entry name" value="TRANSPOSASE, PUTATIVE-RELATED"/>
    <property type="match status" value="1"/>
</dbReference>